<name>A0A0E9QN98_ANGAN</name>
<organism evidence="1">
    <name type="scientific">Anguilla anguilla</name>
    <name type="common">European freshwater eel</name>
    <name type="synonym">Muraena anguilla</name>
    <dbReference type="NCBI Taxonomy" id="7936"/>
    <lineage>
        <taxon>Eukaryota</taxon>
        <taxon>Metazoa</taxon>
        <taxon>Chordata</taxon>
        <taxon>Craniata</taxon>
        <taxon>Vertebrata</taxon>
        <taxon>Euteleostomi</taxon>
        <taxon>Actinopterygii</taxon>
        <taxon>Neopterygii</taxon>
        <taxon>Teleostei</taxon>
        <taxon>Anguilliformes</taxon>
        <taxon>Anguillidae</taxon>
        <taxon>Anguilla</taxon>
    </lineage>
</organism>
<evidence type="ECO:0000313" key="1">
    <source>
        <dbReference type="EMBL" id="JAH17553.1"/>
    </source>
</evidence>
<dbReference type="EMBL" id="GBXM01091024">
    <property type="protein sequence ID" value="JAH17553.1"/>
    <property type="molecule type" value="Transcribed_RNA"/>
</dbReference>
<protein>
    <submittedName>
        <fullName evidence="1">Uncharacterized protein</fullName>
    </submittedName>
</protein>
<reference evidence="1" key="1">
    <citation type="submission" date="2014-11" db="EMBL/GenBank/DDBJ databases">
        <authorList>
            <person name="Amaro Gonzalez C."/>
        </authorList>
    </citation>
    <scope>NUCLEOTIDE SEQUENCE</scope>
</reference>
<proteinExistence type="predicted"/>
<dbReference type="AlphaFoldDB" id="A0A0E9QN98"/>
<sequence length="43" mass="4781">MSSSMSPLGCVTVTQLNLVCVTVDLRNVLKHQSPEKTSRLYML</sequence>
<accession>A0A0E9QN98</accession>
<reference evidence="1" key="2">
    <citation type="journal article" date="2015" name="Fish Shellfish Immunol.">
        <title>Early steps in the European eel (Anguilla anguilla)-Vibrio vulnificus interaction in the gills: Role of the RtxA13 toxin.</title>
        <authorList>
            <person name="Callol A."/>
            <person name="Pajuelo D."/>
            <person name="Ebbesson L."/>
            <person name="Teles M."/>
            <person name="MacKenzie S."/>
            <person name="Amaro C."/>
        </authorList>
    </citation>
    <scope>NUCLEOTIDE SEQUENCE</scope>
</reference>